<dbReference type="GO" id="GO:0008270">
    <property type="term" value="F:zinc ion binding"/>
    <property type="evidence" value="ECO:0007669"/>
    <property type="project" value="UniProtKB-KW"/>
</dbReference>
<organism evidence="4 5">
    <name type="scientific">Mycena maculata</name>
    <dbReference type="NCBI Taxonomy" id="230809"/>
    <lineage>
        <taxon>Eukaryota</taxon>
        <taxon>Fungi</taxon>
        <taxon>Dikarya</taxon>
        <taxon>Basidiomycota</taxon>
        <taxon>Agaricomycotina</taxon>
        <taxon>Agaricomycetes</taxon>
        <taxon>Agaricomycetidae</taxon>
        <taxon>Agaricales</taxon>
        <taxon>Marasmiineae</taxon>
        <taxon>Mycenaceae</taxon>
        <taxon>Mycena</taxon>
    </lineage>
</organism>
<name>A0AAD7JQF2_9AGAR</name>
<comment type="caution">
    <text evidence="4">The sequence shown here is derived from an EMBL/GenBank/DDBJ whole genome shotgun (WGS) entry which is preliminary data.</text>
</comment>
<evidence type="ECO:0000259" key="3">
    <source>
        <dbReference type="PROSITE" id="PS50089"/>
    </source>
</evidence>
<evidence type="ECO:0000256" key="1">
    <source>
        <dbReference type="PROSITE-ProRule" id="PRU00175"/>
    </source>
</evidence>
<keyword evidence="5" id="KW-1185">Reference proteome</keyword>
<keyword evidence="2" id="KW-0175">Coiled coil</keyword>
<dbReference type="AlphaFoldDB" id="A0AAD7JQF2"/>
<dbReference type="Gene3D" id="3.30.40.10">
    <property type="entry name" value="Zinc/RING finger domain, C3HC4 (zinc finger)"/>
    <property type="match status" value="1"/>
</dbReference>
<dbReference type="EMBL" id="JARJLG010000025">
    <property type="protein sequence ID" value="KAJ7769681.1"/>
    <property type="molecule type" value="Genomic_DNA"/>
</dbReference>
<keyword evidence="1" id="KW-0862">Zinc</keyword>
<reference evidence="4" key="1">
    <citation type="submission" date="2023-03" db="EMBL/GenBank/DDBJ databases">
        <title>Massive genome expansion in bonnet fungi (Mycena s.s.) driven by repeated elements and novel gene families across ecological guilds.</title>
        <authorList>
            <consortium name="Lawrence Berkeley National Laboratory"/>
            <person name="Harder C.B."/>
            <person name="Miyauchi S."/>
            <person name="Viragh M."/>
            <person name="Kuo A."/>
            <person name="Thoen E."/>
            <person name="Andreopoulos B."/>
            <person name="Lu D."/>
            <person name="Skrede I."/>
            <person name="Drula E."/>
            <person name="Henrissat B."/>
            <person name="Morin E."/>
            <person name="Kohler A."/>
            <person name="Barry K."/>
            <person name="LaButti K."/>
            <person name="Morin E."/>
            <person name="Salamov A."/>
            <person name="Lipzen A."/>
            <person name="Mereny Z."/>
            <person name="Hegedus B."/>
            <person name="Baldrian P."/>
            <person name="Stursova M."/>
            <person name="Weitz H."/>
            <person name="Taylor A."/>
            <person name="Grigoriev I.V."/>
            <person name="Nagy L.G."/>
            <person name="Martin F."/>
            <person name="Kauserud H."/>
        </authorList>
    </citation>
    <scope>NUCLEOTIDE SEQUENCE</scope>
    <source>
        <strain evidence="4">CBHHK188m</strain>
    </source>
</reference>
<proteinExistence type="predicted"/>
<sequence length="217" mass="24662">MLSLGPGSACDVCLEPFRAELKAPCSIPCGHVFCFRRDIPCLQHIAHHTCPLCRKPFQERHMIKLHVDLDSIRAPSTEGMPVPDNAEESARQLQKRITGVANEGATEIQTTQLTEECRAFLAKVSKNEYSDLRTAYRMLYYMCQVKRLYVDQGRTVNQLTRNVETLTQEADRLKAAIEASKLEKRRLSAEKDDLSLECRKLHEQLDSAEAQMLLVTE</sequence>
<protein>
    <recommendedName>
        <fullName evidence="3">RING-type domain-containing protein</fullName>
    </recommendedName>
</protein>
<evidence type="ECO:0000256" key="2">
    <source>
        <dbReference type="SAM" id="Coils"/>
    </source>
</evidence>
<keyword evidence="1" id="KW-0863">Zinc-finger</keyword>
<accession>A0AAD7JQF2</accession>
<feature type="domain" description="RING-type" evidence="3">
    <location>
        <begin position="10"/>
        <end position="54"/>
    </location>
</feature>
<evidence type="ECO:0000313" key="4">
    <source>
        <dbReference type="EMBL" id="KAJ7769681.1"/>
    </source>
</evidence>
<dbReference type="PROSITE" id="PS50089">
    <property type="entry name" value="ZF_RING_2"/>
    <property type="match status" value="1"/>
</dbReference>
<keyword evidence="1" id="KW-0479">Metal-binding</keyword>
<dbReference type="SUPFAM" id="SSF57850">
    <property type="entry name" value="RING/U-box"/>
    <property type="match status" value="1"/>
</dbReference>
<gene>
    <name evidence="4" type="ORF">DFH07DRAFT_735917</name>
</gene>
<dbReference type="InterPro" id="IPR001841">
    <property type="entry name" value="Znf_RING"/>
</dbReference>
<feature type="coiled-coil region" evidence="2">
    <location>
        <begin position="156"/>
        <end position="211"/>
    </location>
</feature>
<evidence type="ECO:0000313" key="5">
    <source>
        <dbReference type="Proteomes" id="UP001215280"/>
    </source>
</evidence>
<dbReference type="Proteomes" id="UP001215280">
    <property type="component" value="Unassembled WGS sequence"/>
</dbReference>
<dbReference type="InterPro" id="IPR013083">
    <property type="entry name" value="Znf_RING/FYVE/PHD"/>
</dbReference>